<feature type="compositionally biased region" description="Polar residues" evidence="1">
    <location>
        <begin position="201"/>
        <end position="218"/>
    </location>
</feature>
<feature type="compositionally biased region" description="Low complexity" evidence="1">
    <location>
        <begin position="555"/>
        <end position="566"/>
    </location>
</feature>
<reference evidence="4" key="1">
    <citation type="journal article" date="2012" name="MBio">
        <title>Comparative genome analysis of Trichophyton rubrum and related dermatophytes reveals candidate genes involved in infection.</title>
        <authorList>
            <person name="Martinez D.A."/>
            <person name="Oliver B.G."/>
            <person name="Graeser Y."/>
            <person name="Goldberg J.M."/>
            <person name="Li W."/>
            <person name="Martinez-Rossi N.M."/>
            <person name="Monod M."/>
            <person name="Shelest E."/>
            <person name="Barton R.C."/>
            <person name="Birch E."/>
            <person name="Brakhage A.A."/>
            <person name="Chen Z."/>
            <person name="Gurr S.J."/>
            <person name="Heiman D."/>
            <person name="Heitman J."/>
            <person name="Kosti I."/>
            <person name="Rossi A."/>
            <person name="Saif S."/>
            <person name="Samalova M."/>
            <person name="Saunders C.W."/>
            <person name="Shea T."/>
            <person name="Summerbell R.C."/>
            <person name="Xu J."/>
            <person name="Young S."/>
            <person name="Zeng Q."/>
            <person name="Birren B.W."/>
            <person name="Cuomo C.A."/>
            <person name="White T.C."/>
        </authorList>
    </citation>
    <scope>NUCLEOTIDE SEQUENCE [LARGE SCALE GENOMIC DNA]</scope>
    <source>
        <strain evidence="4">CBS 112818</strain>
    </source>
</reference>
<feature type="compositionally biased region" description="Pro residues" evidence="1">
    <location>
        <begin position="115"/>
        <end position="124"/>
    </location>
</feature>
<feature type="domain" description="DUF7514" evidence="2">
    <location>
        <begin position="322"/>
        <end position="484"/>
    </location>
</feature>
<dbReference type="AlphaFoldDB" id="F2RQU6"/>
<feature type="compositionally biased region" description="Polar residues" evidence="1">
    <location>
        <begin position="591"/>
        <end position="607"/>
    </location>
</feature>
<feature type="region of interest" description="Disordered" evidence="1">
    <location>
        <begin position="555"/>
        <end position="734"/>
    </location>
</feature>
<dbReference type="EMBL" id="GG698480">
    <property type="protein sequence ID" value="EGD93695.1"/>
    <property type="molecule type" value="Genomic_DNA"/>
</dbReference>
<feature type="compositionally biased region" description="Pro residues" evidence="1">
    <location>
        <begin position="140"/>
        <end position="151"/>
    </location>
</feature>
<feature type="compositionally biased region" description="Low complexity" evidence="1">
    <location>
        <begin position="184"/>
        <end position="196"/>
    </location>
</feature>
<dbReference type="PANTHER" id="PTHR39611">
    <property type="entry name" value="HYDROXYPROLINE-RICH GLYCOPROTEIN DZ-HRGP-RELATED"/>
    <property type="match status" value="1"/>
</dbReference>
<feature type="compositionally biased region" description="Basic and acidic residues" evidence="1">
    <location>
        <begin position="702"/>
        <end position="734"/>
    </location>
</feature>
<feature type="compositionally biased region" description="Basic residues" evidence="1">
    <location>
        <begin position="648"/>
        <end position="660"/>
    </location>
</feature>
<feature type="compositionally biased region" description="Pro residues" evidence="1">
    <location>
        <begin position="85"/>
        <end position="94"/>
    </location>
</feature>
<accession>F2RQU6</accession>
<dbReference type="Pfam" id="PF24355">
    <property type="entry name" value="DUF7514"/>
    <property type="match status" value="1"/>
</dbReference>
<organism evidence="3 4">
    <name type="scientific">Trichophyton tonsurans (strain CBS 112818)</name>
    <name type="common">Scalp ringworm fungus</name>
    <dbReference type="NCBI Taxonomy" id="647933"/>
    <lineage>
        <taxon>Eukaryota</taxon>
        <taxon>Fungi</taxon>
        <taxon>Dikarya</taxon>
        <taxon>Ascomycota</taxon>
        <taxon>Pezizomycotina</taxon>
        <taxon>Eurotiomycetes</taxon>
        <taxon>Eurotiomycetidae</taxon>
        <taxon>Onygenales</taxon>
        <taxon>Arthrodermataceae</taxon>
        <taxon>Trichophyton</taxon>
    </lineage>
</organism>
<dbReference type="OrthoDB" id="4198732at2759"/>
<feature type="region of interest" description="Disordered" evidence="1">
    <location>
        <begin position="496"/>
        <end position="537"/>
    </location>
</feature>
<gene>
    <name evidence="3" type="ORF">TESG_01233</name>
</gene>
<evidence type="ECO:0000259" key="2">
    <source>
        <dbReference type="Pfam" id="PF24355"/>
    </source>
</evidence>
<feature type="compositionally biased region" description="Polar residues" evidence="1">
    <location>
        <begin position="261"/>
        <end position="276"/>
    </location>
</feature>
<evidence type="ECO:0000313" key="3">
    <source>
        <dbReference type="EMBL" id="EGD93695.1"/>
    </source>
</evidence>
<feature type="compositionally biased region" description="Polar residues" evidence="1">
    <location>
        <begin position="298"/>
        <end position="315"/>
    </location>
</feature>
<feature type="region of interest" description="Disordered" evidence="1">
    <location>
        <begin position="1"/>
        <end position="330"/>
    </location>
</feature>
<feature type="compositionally biased region" description="Polar residues" evidence="1">
    <location>
        <begin position="634"/>
        <end position="646"/>
    </location>
</feature>
<protein>
    <recommendedName>
        <fullName evidence="2">DUF7514 domain-containing protein</fullName>
    </recommendedName>
</protein>
<sequence>MAYDGYRTSFDPPGFNPNASASNNNNYYYSINNSNGSSTKPSNAPYPGYLQPSYGEYPVEQDPSSHPPPPPPPPPPPQQQQQQQQPPPPPPQVPYPAASAAPSQGVEYVEQSTFYPPPVGPPPQAGDALKQPFSRTSSQPEPPTPRVPDPNYPSTDLIAQVTAAVIQQLRAPGPGNAPPPPSHPSQQQPHQQTVYQPPTPALSQSSYNRQSPNPNSLSPPIATSPYGPPQPSIPGQSDLSNAPAQSSYPPISSRVDGNAYNGPQAQNPADNGQQKPASPGVDRTRGSSIGSFNGGRNGTSHPKGSSKHSTATNEAISEKPWGTLFDKDDMPTSRAGQLLRGIALHMIGTYPPGNTLVITPEKLQKFYRDHRVSSDPYPWQDIFDNRTSSISRLFRSLCIEHHLVQDQLDERPDIPGLTPRGFERWMSMMTQAHPEREFERVQNIIQNVSIINPDDRTERFPKELRRKLFPQLPDYDIKETLDRWITTHCHVELTQGMLGGPPMRQPRAKSTVDNTSTGIPSRPASTDVRPRQFPQSATVEDAIDEDDHVIVASADVADVDAEAQPVQPIERERKPYSMPGGTKGYREDTSPHPTASGSRHPDSSSGASFGKKHVVVYSGDDDDDFSSPRDDVNSKYSSSHHGNTRPQSHAHTHSHQHGHAHTHDDSKRHHGRDKDRDRDRDRDLDWDGDKSRRRTSWGSDEDFYRNPVSDRDRGRKRTESRTRFSDYDKFWEYR</sequence>
<evidence type="ECO:0000313" key="4">
    <source>
        <dbReference type="Proteomes" id="UP000009172"/>
    </source>
</evidence>
<dbReference type="HOGENOM" id="CLU_021115_0_0_1"/>
<feature type="compositionally biased region" description="Low complexity" evidence="1">
    <location>
        <begin position="95"/>
        <end position="104"/>
    </location>
</feature>
<name>F2RQU6_TRIT1</name>
<dbReference type="PANTHER" id="PTHR39611:SF1">
    <property type="entry name" value="HYDROXYPROLINE-RICH GLYCOPROTEIN DZ-HRGP"/>
    <property type="match status" value="1"/>
</dbReference>
<feature type="compositionally biased region" description="Basic and acidic residues" evidence="1">
    <location>
        <begin position="661"/>
        <end position="690"/>
    </location>
</feature>
<keyword evidence="4" id="KW-1185">Reference proteome</keyword>
<dbReference type="InterPro" id="IPR055936">
    <property type="entry name" value="DUF7514"/>
</dbReference>
<evidence type="ECO:0000256" key="1">
    <source>
        <dbReference type="SAM" id="MobiDB-lite"/>
    </source>
</evidence>
<feature type="compositionally biased region" description="Pro residues" evidence="1">
    <location>
        <begin position="65"/>
        <end position="78"/>
    </location>
</feature>
<feature type="compositionally biased region" description="Polar residues" evidence="1">
    <location>
        <begin position="233"/>
        <end position="250"/>
    </location>
</feature>
<feature type="compositionally biased region" description="Low complexity" evidence="1">
    <location>
        <begin position="16"/>
        <end position="38"/>
    </location>
</feature>
<proteinExistence type="predicted"/>
<dbReference type="Proteomes" id="UP000009172">
    <property type="component" value="Unassembled WGS sequence"/>
</dbReference>